<feature type="region of interest" description="Disordered" evidence="1">
    <location>
        <begin position="1"/>
        <end position="25"/>
    </location>
</feature>
<dbReference type="RefSeq" id="WP_386757116.1">
    <property type="nucleotide sequence ID" value="NZ_JBHRXK010000001.1"/>
</dbReference>
<keyword evidence="4" id="KW-1185">Reference proteome</keyword>
<dbReference type="Proteomes" id="UP001595740">
    <property type="component" value="Unassembled WGS sequence"/>
</dbReference>
<evidence type="ECO:0000313" key="4">
    <source>
        <dbReference type="Proteomes" id="UP001595740"/>
    </source>
</evidence>
<accession>A0ABV7RPQ4</accession>
<dbReference type="InterPro" id="IPR029044">
    <property type="entry name" value="Nucleotide-diphossugar_trans"/>
</dbReference>
<reference evidence="4" key="1">
    <citation type="journal article" date="2019" name="Int. J. Syst. Evol. Microbiol.">
        <title>The Global Catalogue of Microorganisms (GCM) 10K type strain sequencing project: providing services to taxonomists for standard genome sequencing and annotation.</title>
        <authorList>
            <consortium name="The Broad Institute Genomics Platform"/>
            <consortium name="The Broad Institute Genome Sequencing Center for Infectious Disease"/>
            <person name="Wu L."/>
            <person name="Ma J."/>
        </authorList>
    </citation>
    <scope>NUCLEOTIDE SEQUENCE [LARGE SCALE GENOMIC DNA]</scope>
    <source>
        <strain evidence="4">KCTC 42875</strain>
    </source>
</reference>
<dbReference type="PANTHER" id="PTHR43685">
    <property type="entry name" value="GLYCOSYLTRANSFERASE"/>
    <property type="match status" value="1"/>
</dbReference>
<sequence length="332" mass="37293">MNDGLRAPRTVPESGHAPARYKTAGDDARTPVVSAITPVYNGERYLEAALRSALAQSFSGLEIIVLNDGSSDRSGEIARDYAATYPQTVRYFEQANAGLCAARNAAMVEARGRYLALLDCDDLWMPQHLSQAVAALEADPGTVLVHADVRFVDEHDTVTALFLDRGRWSRWADDPFRAILLRHEHVACPTAVFRRDMAEALGGFDLRYSYLGCEDRDLWLRLCLRGRVRHLSYHGADYRVHGGGMSRNRERMLRARQLLVERMRDFPEGRRLHSAAQAALALSEAEECSPEREYQRMWQAYLQAVHLNPRDTRGWRGLLRASAAYRFGGGGS</sequence>
<evidence type="ECO:0000256" key="1">
    <source>
        <dbReference type="SAM" id="MobiDB-lite"/>
    </source>
</evidence>
<organism evidence="3 4">
    <name type="scientific">Lysobacter cavernae</name>
    <dbReference type="NCBI Taxonomy" id="1685901"/>
    <lineage>
        <taxon>Bacteria</taxon>
        <taxon>Pseudomonadati</taxon>
        <taxon>Pseudomonadota</taxon>
        <taxon>Gammaproteobacteria</taxon>
        <taxon>Lysobacterales</taxon>
        <taxon>Lysobacteraceae</taxon>
        <taxon>Lysobacter</taxon>
    </lineage>
</organism>
<name>A0ABV7RPQ4_9GAMM</name>
<dbReference type="Gene3D" id="3.90.550.10">
    <property type="entry name" value="Spore Coat Polysaccharide Biosynthesis Protein SpsA, Chain A"/>
    <property type="match status" value="1"/>
</dbReference>
<dbReference type="Pfam" id="PF00535">
    <property type="entry name" value="Glycos_transf_2"/>
    <property type="match status" value="1"/>
</dbReference>
<dbReference type="PANTHER" id="PTHR43685:SF11">
    <property type="entry name" value="GLYCOSYLTRANSFERASE TAGX-RELATED"/>
    <property type="match status" value="1"/>
</dbReference>
<feature type="domain" description="Glycosyltransferase 2-like" evidence="2">
    <location>
        <begin position="34"/>
        <end position="201"/>
    </location>
</feature>
<dbReference type="CDD" id="cd00761">
    <property type="entry name" value="Glyco_tranf_GTA_type"/>
    <property type="match status" value="1"/>
</dbReference>
<gene>
    <name evidence="3" type="ORF">ACFOLC_02205</name>
</gene>
<dbReference type="EMBL" id="JBHRXK010000001">
    <property type="protein sequence ID" value="MFC3549821.1"/>
    <property type="molecule type" value="Genomic_DNA"/>
</dbReference>
<evidence type="ECO:0000259" key="2">
    <source>
        <dbReference type="Pfam" id="PF00535"/>
    </source>
</evidence>
<evidence type="ECO:0000313" key="3">
    <source>
        <dbReference type="EMBL" id="MFC3549821.1"/>
    </source>
</evidence>
<protein>
    <submittedName>
        <fullName evidence="3">Glycosyltransferase family 2 protein</fullName>
    </submittedName>
</protein>
<dbReference type="SUPFAM" id="SSF53448">
    <property type="entry name" value="Nucleotide-diphospho-sugar transferases"/>
    <property type="match status" value="1"/>
</dbReference>
<proteinExistence type="predicted"/>
<dbReference type="InterPro" id="IPR001173">
    <property type="entry name" value="Glyco_trans_2-like"/>
</dbReference>
<comment type="caution">
    <text evidence="3">The sequence shown here is derived from an EMBL/GenBank/DDBJ whole genome shotgun (WGS) entry which is preliminary data.</text>
</comment>
<dbReference type="InterPro" id="IPR050834">
    <property type="entry name" value="Glycosyltransf_2"/>
</dbReference>